<protein>
    <recommendedName>
        <fullName evidence="5">Senescence regulator</fullName>
    </recommendedName>
</protein>
<dbReference type="GO" id="GO:0010150">
    <property type="term" value="P:leaf senescence"/>
    <property type="evidence" value="ECO:0007669"/>
    <property type="project" value="UniProtKB-ARBA"/>
</dbReference>
<feature type="compositionally biased region" description="Acidic residues" evidence="2">
    <location>
        <begin position="117"/>
        <end position="126"/>
    </location>
</feature>
<feature type="compositionally biased region" description="Basic and acidic residues" evidence="2">
    <location>
        <begin position="102"/>
        <end position="116"/>
    </location>
</feature>
<accession>A0AAV3PCV1</accession>
<feature type="region of interest" description="Disordered" evidence="2">
    <location>
        <begin position="87"/>
        <end position="133"/>
    </location>
</feature>
<evidence type="ECO:0008006" key="5">
    <source>
        <dbReference type="Google" id="ProtNLM"/>
    </source>
</evidence>
<comment type="similarity">
    <text evidence="1">Belongs to the senescence regulator S40 family.</text>
</comment>
<evidence type="ECO:0000256" key="1">
    <source>
        <dbReference type="ARBA" id="ARBA00034773"/>
    </source>
</evidence>
<gene>
    <name evidence="3" type="ORF">LIER_08630</name>
</gene>
<sequence length="179" mass="20267">MSSFEARSILAAIIDEELQEEDVWCVSKDQGIMFKSKTPSLHYSSSFTHRRLPSAAKMIPRSNSNIFHQEQKIVQHSAPVAIPDWSKIYGSPKTPPGSSKIDSWRQHDGGWDHSNNDDDEDEEEDGGVSMVPPHEWIDRRLARRQINSFSMCEGVGRTLKGKDLSRVRNDVLAKTGFLE</sequence>
<dbReference type="PANTHER" id="PTHR33083">
    <property type="entry name" value="EXPRESSED PROTEIN"/>
    <property type="match status" value="1"/>
</dbReference>
<evidence type="ECO:0000256" key="2">
    <source>
        <dbReference type="SAM" id="MobiDB-lite"/>
    </source>
</evidence>
<dbReference type="Pfam" id="PF04520">
    <property type="entry name" value="Senescence_reg"/>
    <property type="match status" value="1"/>
</dbReference>
<dbReference type="Proteomes" id="UP001454036">
    <property type="component" value="Unassembled WGS sequence"/>
</dbReference>
<reference evidence="3 4" key="1">
    <citation type="submission" date="2024-01" db="EMBL/GenBank/DDBJ databases">
        <title>The complete chloroplast genome sequence of Lithospermum erythrorhizon: insights into the phylogenetic relationship among Boraginaceae species and the maternal lineages of purple gromwells.</title>
        <authorList>
            <person name="Okada T."/>
            <person name="Watanabe K."/>
        </authorList>
    </citation>
    <scope>NUCLEOTIDE SEQUENCE [LARGE SCALE GENOMIC DNA]</scope>
</reference>
<keyword evidence="4" id="KW-1185">Reference proteome</keyword>
<evidence type="ECO:0000313" key="3">
    <source>
        <dbReference type="EMBL" id="GAA0149469.1"/>
    </source>
</evidence>
<dbReference type="PANTHER" id="PTHR33083:SF103">
    <property type="entry name" value="SENESCENCE REGULATOR"/>
    <property type="match status" value="1"/>
</dbReference>
<name>A0AAV3PCV1_LITER</name>
<organism evidence="3 4">
    <name type="scientific">Lithospermum erythrorhizon</name>
    <name type="common">Purple gromwell</name>
    <name type="synonym">Lithospermum officinale var. erythrorhizon</name>
    <dbReference type="NCBI Taxonomy" id="34254"/>
    <lineage>
        <taxon>Eukaryota</taxon>
        <taxon>Viridiplantae</taxon>
        <taxon>Streptophyta</taxon>
        <taxon>Embryophyta</taxon>
        <taxon>Tracheophyta</taxon>
        <taxon>Spermatophyta</taxon>
        <taxon>Magnoliopsida</taxon>
        <taxon>eudicotyledons</taxon>
        <taxon>Gunneridae</taxon>
        <taxon>Pentapetalae</taxon>
        <taxon>asterids</taxon>
        <taxon>lamiids</taxon>
        <taxon>Boraginales</taxon>
        <taxon>Boraginaceae</taxon>
        <taxon>Boraginoideae</taxon>
        <taxon>Lithospermeae</taxon>
        <taxon>Lithospermum</taxon>
    </lineage>
</organism>
<dbReference type="AlphaFoldDB" id="A0AAV3PCV1"/>
<proteinExistence type="inferred from homology"/>
<dbReference type="InterPro" id="IPR007608">
    <property type="entry name" value="Senescence_reg_S40"/>
</dbReference>
<dbReference type="EMBL" id="BAABME010001409">
    <property type="protein sequence ID" value="GAA0149469.1"/>
    <property type="molecule type" value="Genomic_DNA"/>
</dbReference>
<evidence type="ECO:0000313" key="4">
    <source>
        <dbReference type="Proteomes" id="UP001454036"/>
    </source>
</evidence>
<comment type="caution">
    <text evidence="3">The sequence shown here is derived from an EMBL/GenBank/DDBJ whole genome shotgun (WGS) entry which is preliminary data.</text>
</comment>